<evidence type="ECO:0000313" key="2">
    <source>
        <dbReference type="EMBL" id="CAK9044450.1"/>
    </source>
</evidence>
<name>A0ABP0M2F0_9DINO</name>
<comment type="caution">
    <text evidence="2">The sequence shown here is derived from an EMBL/GenBank/DDBJ whole genome shotgun (WGS) entry which is preliminary data.</text>
</comment>
<protein>
    <recommendedName>
        <fullName evidence="4">Secreted protein</fullName>
    </recommendedName>
</protein>
<organism evidence="2 3">
    <name type="scientific">Durusdinium trenchii</name>
    <dbReference type="NCBI Taxonomy" id="1381693"/>
    <lineage>
        <taxon>Eukaryota</taxon>
        <taxon>Sar</taxon>
        <taxon>Alveolata</taxon>
        <taxon>Dinophyceae</taxon>
        <taxon>Suessiales</taxon>
        <taxon>Symbiodiniaceae</taxon>
        <taxon>Durusdinium</taxon>
    </lineage>
</organism>
<keyword evidence="3" id="KW-1185">Reference proteome</keyword>
<sequence length="132" mass="14854">MPGATSSFLLLVARPLATSSFLLLGMHLLLMVWCLPSFCFATMVNLSSGPAKGWGMVHVKFVYFDFNMGVRRERERESLRAMAFIQRSDGLQPNRERERERACIFLAALAACKTLLGLIDVVKSQCYLDCDQ</sequence>
<keyword evidence="1" id="KW-1133">Transmembrane helix</keyword>
<keyword evidence="1" id="KW-0812">Transmembrane</keyword>
<gene>
    <name evidence="2" type="ORF">CCMP2556_LOCUS23394</name>
</gene>
<evidence type="ECO:0000313" key="3">
    <source>
        <dbReference type="Proteomes" id="UP001642484"/>
    </source>
</evidence>
<evidence type="ECO:0000256" key="1">
    <source>
        <dbReference type="SAM" id="Phobius"/>
    </source>
</evidence>
<feature type="transmembrane region" description="Helical" evidence="1">
    <location>
        <begin position="28"/>
        <end position="46"/>
    </location>
</feature>
<keyword evidence="1" id="KW-0472">Membrane</keyword>
<accession>A0ABP0M2F0</accession>
<proteinExistence type="predicted"/>
<dbReference type="Proteomes" id="UP001642484">
    <property type="component" value="Unassembled WGS sequence"/>
</dbReference>
<evidence type="ECO:0008006" key="4">
    <source>
        <dbReference type="Google" id="ProtNLM"/>
    </source>
</evidence>
<reference evidence="2 3" key="1">
    <citation type="submission" date="2024-02" db="EMBL/GenBank/DDBJ databases">
        <authorList>
            <person name="Chen Y."/>
            <person name="Shah S."/>
            <person name="Dougan E. K."/>
            <person name="Thang M."/>
            <person name="Chan C."/>
        </authorList>
    </citation>
    <scope>NUCLEOTIDE SEQUENCE [LARGE SCALE GENOMIC DNA]</scope>
</reference>
<dbReference type="EMBL" id="CAXAMN010014858">
    <property type="protein sequence ID" value="CAK9044450.1"/>
    <property type="molecule type" value="Genomic_DNA"/>
</dbReference>